<sequence length="934" mass="105300">MASMRSLIINPSTPQPTISSVLQTLIRLLQHSTDKALLHHTLNLLTHLAFHHSSLSQFVFDFVYSHSLHSAHSTRLATESLQVLASISECVPALSLNMDQLDDGFFVSLCFGPSVSARLWLLKNAGCFQIRPSVLFTLFLGFTKDPYPYVRKASLDGLVGLSEHGVFEDPSLVDGCYHCGVQLLGDMEDCVRSSAVRVVASWGLMLAASNADMKSYWSNEVFAKVRYRDDSLPLPPSYLTKLGLKIAFMWASHVLYVHAALFYGKRHEHGGVVKQREVLGQNLSEQFKLLAASVAGALVHGLEDEFFEVRKCACESLQRLTILSVEFAHEALNFLMDVLNDDSVVVRVQALETMHHMAINGCLKVQEKHMHMFLGVLVDNCMEVRYAARKILKLAKLNNLMFKSSIDALLGSLCIYPQDEADVFSALFHIGRNRKKFVAFITKEVFEEVEAAFEGNSENNRARVAALVVLCISASLSHSNVGTIPPVLFSYAVTLLGRIHSAFTDVMDRDALLAFLSNKSRSIDCSATNINHGEGEQWLPLVEGDSPYYAGNEVISVPETSEKIDLDSEIQSHFMREPKVEVNSLVEKQPVNDEVMMFVNCILVKVPDIWPLIQCGFTNEALRILRCWKEELATMMFDSSGSSDALAFAFQYIRIIKLLAEVWEHFLSEKWLWCRVLGELDYKLAKLDTRVKELRTQFKGFSTEEEINVLELILLTFTLRLCKVEICCHILTLKRLTAILSRIEFLLKESSAVPSTFVDELRKLCESGTSINGASCSPLEFHRCLKFFSLKQFIYRRTLKHLHANLRIPNNDSEHPFPFVPGLPVGIECEISLRNIESEHRLWLSMSMDDGASPQYVFLDSNLFEGSGQVRRCAFVAPFYRTPKANSFRLRICIGLECLFENVAPVQTNIGPRHEVTFLCPEKEVYFSNVLKTK</sequence>
<dbReference type="GO" id="GO:0005634">
    <property type="term" value="C:nucleus"/>
    <property type="evidence" value="ECO:0007669"/>
    <property type="project" value="UniProtKB-SubCell"/>
</dbReference>
<gene>
    <name evidence="4" type="ORF">G2W53_016647</name>
</gene>
<dbReference type="PANTHER" id="PTHR20938">
    <property type="entry name" value="INTEGRATOR COMPLEX SUBUNIT 4"/>
    <property type="match status" value="1"/>
</dbReference>
<dbReference type="Proteomes" id="UP000634136">
    <property type="component" value="Unassembled WGS sequence"/>
</dbReference>
<dbReference type="Gene3D" id="1.25.10.10">
    <property type="entry name" value="Leucine-rich Repeat Variant"/>
    <property type="match status" value="1"/>
</dbReference>
<dbReference type="InterPro" id="IPR011989">
    <property type="entry name" value="ARM-like"/>
</dbReference>
<evidence type="ECO:0000256" key="1">
    <source>
        <dbReference type="ARBA" id="ARBA00004123"/>
    </source>
</evidence>
<accession>A0A834WLQ1</accession>
<protein>
    <submittedName>
        <fullName evidence="4">Protein SIEL</fullName>
    </submittedName>
</protein>
<dbReference type="AlphaFoldDB" id="A0A834WLQ1"/>
<keyword evidence="2" id="KW-0539">Nucleus</keyword>
<evidence type="ECO:0000313" key="5">
    <source>
        <dbReference type="Proteomes" id="UP000634136"/>
    </source>
</evidence>
<feature type="domain" description="Integrator complex subunit 4/Protein SIEL C-terminal Ig-like" evidence="3">
    <location>
        <begin position="808"/>
        <end position="928"/>
    </location>
</feature>
<dbReference type="Pfam" id="PF25458">
    <property type="entry name" value="INTS4_C"/>
    <property type="match status" value="1"/>
</dbReference>
<dbReference type="OrthoDB" id="18190at2759"/>
<keyword evidence="5" id="KW-1185">Reference proteome</keyword>
<dbReference type="PANTHER" id="PTHR20938:SF0">
    <property type="entry name" value="INTEGRATOR COMPLEX SUBUNIT 4"/>
    <property type="match status" value="1"/>
</dbReference>
<evidence type="ECO:0000259" key="3">
    <source>
        <dbReference type="Pfam" id="PF25458"/>
    </source>
</evidence>
<proteinExistence type="predicted"/>
<organism evidence="4 5">
    <name type="scientific">Senna tora</name>
    <dbReference type="NCBI Taxonomy" id="362788"/>
    <lineage>
        <taxon>Eukaryota</taxon>
        <taxon>Viridiplantae</taxon>
        <taxon>Streptophyta</taxon>
        <taxon>Embryophyta</taxon>
        <taxon>Tracheophyta</taxon>
        <taxon>Spermatophyta</taxon>
        <taxon>Magnoliopsida</taxon>
        <taxon>eudicotyledons</taxon>
        <taxon>Gunneridae</taxon>
        <taxon>Pentapetalae</taxon>
        <taxon>rosids</taxon>
        <taxon>fabids</taxon>
        <taxon>Fabales</taxon>
        <taxon>Fabaceae</taxon>
        <taxon>Caesalpinioideae</taxon>
        <taxon>Cassia clade</taxon>
        <taxon>Senna</taxon>
    </lineage>
</organism>
<dbReference type="GO" id="GO:0010496">
    <property type="term" value="P:intercellular transport"/>
    <property type="evidence" value="ECO:0007669"/>
    <property type="project" value="TreeGrafter"/>
</dbReference>
<evidence type="ECO:0000313" key="4">
    <source>
        <dbReference type="EMBL" id="KAF7825483.1"/>
    </source>
</evidence>
<dbReference type="InterPro" id="IPR057412">
    <property type="entry name" value="INTS4_C"/>
</dbReference>
<comment type="subcellular location">
    <subcellularLocation>
        <location evidence="1">Nucleus</location>
    </subcellularLocation>
</comment>
<dbReference type="InterPro" id="IPR016024">
    <property type="entry name" value="ARM-type_fold"/>
</dbReference>
<dbReference type="EMBL" id="JAAIUW010000006">
    <property type="protein sequence ID" value="KAF7825483.1"/>
    <property type="molecule type" value="Genomic_DNA"/>
</dbReference>
<reference evidence="4" key="1">
    <citation type="submission" date="2020-09" db="EMBL/GenBank/DDBJ databases">
        <title>Genome-Enabled Discovery of Anthraquinone Biosynthesis in Senna tora.</title>
        <authorList>
            <person name="Kang S.-H."/>
            <person name="Pandey R.P."/>
            <person name="Lee C.-M."/>
            <person name="Sim J.-S."/>
            <person name="Jeong J.-T."/>
            <person name="Choi B.-S."/>
            <person name="Jung M."/>
            <person name="Ginzburg D."/>
            <person name="Zhao K."/>
            <person name="Won S.Y."/>
            <person name="Oh T.-J."/>
            <person name="Yu Y."/>
            <person name="Kim N.-H."/>
            <person name="Lee O.R."/>
            <person name="Lee T.-H."/>
            <person name="Bashyal P."/>
            <person name="Kim T.-S."/>
            <person name="Lee W.-H."/>
            <person name="Kawkins C."/>
            <person name="Kim C.-K."/>
            <person name="Kim J.S."/>
            <person name="Ahn B.O."/>
            <person name="Rhee S.Y."/>
            <person name="Sohng J.K."/>
        </authorList>
    </citation>
    <scope>NUCLEOTIDE SEQUENCE</scope>
    <source>
        <tissue evidence="4">Leaf</tissue>
    </source>
</reference>
<evidence type="ECO:0000256" key="2">
    <source>
        <dbReference type="ARBA" id="ARBA00023242"/>
    </source>
</evidence>
<dbReference type="SUPFAM" id="SSF48371">
    <property type="entry name" value="ARM repeat"/>
    <property type="match status" value="1"/>
</dbReference>
<comment type="caution">
    <text evidence="4">The sequence shown here is derived from an EMBL/GenBank/DDBJ whole genome shotgun (WGS) entry which is preliminary data.</text>
</comment>
<name>A0A834WLQ1_9FABA</name>
<dbReference type="GO" id="GO:0005768">
    <property type="term" value="C:endosome"/>
    <property type="evidence" value="ECO:0007669"/>
    <property type="project" value="TreeGrafter"/>
</dbReference>